<protein>
    <recommendedName>
        <fullName evidence="4">Porin</fullName>
    </recommendedName>
</protein>
<sequence>MKKLNLLALSAAVAGALVSGTAAADLTGNIGLSNNYLWRGVTQTGDSAAISGGIDYSNESGVYAGVWVANIDDFDSDPVTGSAYEMDLYAGYAGEAGSIGYDVGFITYQYPLSTDVNFTEVYVGVDVVGLELDVAFTVDTDAGGDDADIYASVGYSFDLGNDLSLGLLYGNYAFDAAGSEDYSHYSASLGKGDFSFALEANDTDADDDMRVVVAWGQEFEL</sequence>
<dbReference type="Proteomes" id="UP000254266">
    <property type="component" value="Unassembled WGS sequence"/>
</dbReference>
<dbReference type="NCBIfam" id="TIGR02001">
    <property type="entry name" value="gcw_chp"/>
    <property type="match status" value="1"/>
</dbReference>
<organism evidence="2 3">
    <name type="scientific">endosymbiont of Galathealinum brachiosum</name>
    <dbReference type="NCBI Taxonomy" id="2200906"/>
    <lineage>
        <taxon>Bacteria</taxon>
        <taxon>Pseudomonadati</taxon>
        <taxon>Pseudomonadota</taxon>
        <taxon>Gammaproteobacteria</taxon>
        <taxon>sulfur-oxidizing symbionts</taxon>
    </lineage>
</organism>
<comment type="caution">
    <text evidence="2">The sequence shown here is derived from an EMBL/GenBank/DDBJ whole genome shotgun (WGS) entry which is preliminary data.</text>
</comment>
<dbReference type="EMBL" id="QFXC01000011">
    <property type="protein sequence ID" value="RDH82791.1"/>
    <property type="molecule type" value="Genomic_DNA"/>
</dbReference>
<name>A0A370DD33_9GAMM</name>
<evidence type="ECO:0000313" key="2">
    <source>
        <dbReference type="EMBL" id="RDH82791.1"/>
    </source>
</evidence>
<dbReference type="InterPro" id="IPR010239">
    <property type="entry name" value="CHP02001"/>
</dbReference>
<feature type="chain" id="PRO_5017035090" description="Porin" evidence="1">
    <location>
        <begin position="25"/>
        <end position="221"/>
    </location>
</feature>
<reference evidence="2 3" key="1">
    <citation type="journal article" date="2018" name="ISME J.">
        <title>Endosymbiont genomes yield clues of tubeworm success.</title>
        <authorList>
            <person name="Li Y."/>
            <person name="Liles M.R."/>
            <person name="Halanych K.M."/>
        </authorList>
    </citation>
    <scope>NUCLEOTIDE SEQUENCE [LARGE SCALE GENOMIC DNA]</scope>
    <source>
        <strain evidence="2">A1464</strain>
    </source>
</reference>
<dbReference type="AlphaFoldDB" id="A0A370DD33"/>
<gene>
    <name evidence="2" type="ORF">DIZ80_10980</name>
</gene>
<dbReference type="Pfam" id="PF09694">
    <property type="entry name" value="Gcw_chp"/>
    <property type="match status" value="1"/>
</dbReference>
<evidence type="ECO:0000313" key="3">
    <source>
        <dbReference type="Proteomes" id="UP000254266"/>
    </source>
</evidence>
<proteinExistence type="predicted"/>
<evidence type="ECO:0000256" key="1">
    <source>
        <dbReference type="SAM" id="SignalP"/>
    </source>
</evidence>
<feature type="signal peptide" evidence="1">
    <location>
        <begin position="1"/>
        <end position="24"/>
    </location>
</feature>
<accession>A0A370DD33</accession>
<evidence type="ECO:0008006" key="4">
    <source>
        <dbReference type="Google" id="ProtNLM"/>
    </source>
</evidence>
<keyword evidence="3" id="KW-1185">Reference proteome</keyword>
<keyword evidence="1" id="KW-0732">Signal</keyword>